<evidence type="ECO:0000256" key="1">
    <source>
        <dbReference type="ARBA" id="ARBA00006484"/>
    </source>
</evidence>
<dbReference type="PANTHER" id="PTHR48107:SF7">
    <property type="entry name" value="RE15974P"/>
    <property type="match status" value="1"/>
</dbReference>
<dbReference type="Pfam" id="PF00106">
    <property type="entry name" value="adh_short"/>
    <property type="match status" value="1"/>
</dbReference>
<keyword evidence="2" id="KW-0560">Oxidoreductase</keyword>
<dbReference type="InterPro" id="IPR002347">
    <property type="entry name" value="SDR_fam"/>
</dbReference>
<evidence type="ECO:0000256" key="2">
    <source>
        <dbReference type="ARBA" id="ARBA00023002"/>
    </source>
</evidence>
<proteinExistence type="inferred from homology"/>
<reference evidence="3 4" key="1">
    <citation type="journal article" date="2018" name="BMC Genomics">
        <title>Genomic evidence for intraspecific hybridization in a clonal and extremely halotolerant yeast.</title>
        <authorList>
            <person name="Gostincar C."/>
            <person name="Stajich J.E."/>
            <person name="Zupancic J."/>
            <person name="Zalar P."/>
            <person name="Gunde-Cimerman N."/>
        </authorList>
    </citation>
    <scope>NUCLEOTIDE SEQUENCE [LARGE SCALE GENOMIC DNA]</scope>
    <source>
        <strain evidence="3 4">EXF-562</strain>
    </source>
</reference>
<dbReference type="PRINTS" id="PR00081">
    <property type="entry name" value="GDHRDH"/>
</dbReference>
<name>A0A3M7GQV3_HORWE</name>
<organism evidence="3 4">
    <name type="scientific">Hortaea werneckii</name>
    <name type="common">Black yeast</name>
    <name type="synonym">Cladosporium werneckii</name>
    <dbReference type="NCBI Taxonomy" id="91943"/>
    <lineage>
        <taxon>Eukaryota</taxon>
        <taxon>Fungi</taxon>
        <taxon>Dikarya</taxon>
        <taxon>Ascomycota</taxon>
        <taxon>Pezizomycotina</taxon>
        <taxon>Dothideomycetes</taxon>
        <taxon>Dothideomycetidae</taxon>
        <taxon>Mycosphaerellales</taxon>
        <taxon>Teratosphaeriaceae</taxon>
        <taxon>Hortaea</taxon>
    </lineage>
</organism>
<dbReference type="Gene3D" id="3.40.50.720">
    <property type="entry name" value="NAD(P)-binding Rossmann-like Domain"/>
    <property type="match status" value="2"/>
</dbReference>
<evidence type="ECO:0000313" key="4">
    <source>
        <dbReference type="Proteomes" id="UP000280598"/>
    </source>
</evidence>
<dbReference type="EMBL" id="QWIS01000163">
    <property type="protein sequence ID" value="RMZ03526.1"/>
    <property type="molecule type" value="Genomic_DNA"/>
</dbReference>
<evidence type="ECO:0000313" key="3">
    <source>
        <dbReference type="EMBL" id="RMZ03526.1"/>
    </source>
</evidence>
<accession>A0A3M7GQV3</accession>
<gene>
    <name evidence="3" type="ORF">D0860_06765</name>
</gene>
<comment type="caution">
    <text evidence="3">The sequence shown here is derived from an EMBL/GenBank/DDBJ whole genome shotgun (WGS) entry which is preliminary data.</text>
</comment>
<comment type="similarity">
    <text evidence="1">Belongs to the short-chain dehydrogenases/reductases (SDR) family.</text>
</comment>
<dbReference type="PANTHER" id="PTHR48107">
    <property type="entry name" value="NADPH-DEPENDENT ALDEHYDE REDUCTASE-LIKE PROTEIN, CHLOROPLASTIC-RELATED"/>
    <property type="match status" value="1"/>
</dbReference>
<sequence length="203" mass="20852">MATPLTGASKGIGKATALKAASQGACVVVNYHSDGPGAEQVASAIESDRVLLVQANVAEPSEAARLVKAAVARFGTIDVLVANAAAAATVDISSATETNFDLAFGVNIFLYIATKGALNMLVRSLAQSLAKRGIRVNAVSPGPVATEGFLAYNDEATAKSLASLSPFERLGKVEEIAAAVSMLWERDSSWISGQVIKVNGAEC</sequence>
<protein>
    <submittedName>
        <fullName evidence="3">Uncharacterized protein</fullName>
    </submittedName>
</protein>
<dbReference type="GO" id="GO:0016614">
    <property type="term" value="F:oxidoreductase activity, acting on CH-OH group of donors"/>
    <property type="evidence" value="ECO:0007669"/>
    <property type="project" value="UniProtKB-ARBA"/>
</dbReference>
<dbReference type="Pfam" id="PF13561">
    <property type="entry name" value="adh_short_C2"/>
    <property type="match status" value="1"/>
</dbReference>
<dbReference type="AlphaFoldDB" id="A0A3M7GQV3"/>
<dbReference type="Proteomes" id="UP000280598">
    <property type="component" value="Unassembled WGS sequence"/>
</dbReference>
<dbReference type="InterPro" id="IPR036291">
    <property type="entry name" value="NAD(P)-bd_dom_sf"/>
</dbReference>
<dbReference type="SUPFAM" id="SSF51735">
    <property type="entry name" value="NAD(P)-binding Rossmann-fold domains"/>
    <property type="match status" value="1"/>
</dbReference>